<evidence type="ECO:0000313" key="6">
    <source>
        <dbReference type="Proteomes" id="UP000178666"/>
    </source>
</evidence>
<keyword evidence="6" id="KW-1185">Reference proteome</keyword>
<dbReference type="Pfam" id="PF00582">
    <property type="entry name" value="Usp"/>
    <property type="match status" value="1"/>
</dbReference>
<dbReference type="CDD" id="cd00293">
    <property type="entry name" value="USP-like"/>
    <property type="match status" value="1"/>
</dbReference>
<dbReference type="Proteomes" id="UP000178666">
    <property type="component" value="Chromosome"/>
</dbReference>
<dbReference type="Proteomes" id="UP000075221">
    <property type="component" value="Chromosome"/>
</dbReference>
<gene>
    <name evidence="4" type="ORF">A8L58_14405</name>
    <name evidence="3" type="ORF">AXH35_12955</name>
</gene>
<dbReference type="GeneID" id="88083762"/>
<dbReference type="AlphaFoldDB" id="A0A142KJC3"/>
<protein>
    <recommendedName>
        <fullName evidence="2">UspA domain-containing protein</fullName>
    </recommendedName>
</protein>
<sequence length="169" mass="18136">MRVLAWIAPATWPAVVDALLERHGDDEITLVAAADAYADFPPGRLGGLLGRRPPKAGPKESELASEMARDLLHQASERLRGDAWATVLIGPTERVITEAAADADHLVMARDGDRSRLGPPSLGDHSRFVIDHAPCTVELVWPGKAPGLATIPPPPDDARQRQPRGRSNA</sequence>
<evidence type="ECO:0000313" key="5">
    <source>
        <dbReference type="Proteomes" id="UP000075221"/>
    </source>
</evidence>
<evidence type="ECO:0000256" key="1">
    <source>
        <dbReference type="SAM" id="MobiDB-lite"/>
    </source>
</evidence>
<feature type="domain" description="UspA" evidence="2">
    <location>
        <begin position="73"/>
        <end position="137"/>
    </location>
</feature>
<dbReference type="SUPFAM" id="SSF52402">
    <property type="entry name" value="Adenine nucleotide alpha hydrolases-like"/>
    <property type="match status" value="1"/>
</dbReference>
<dbReference type="EMBL" id="CP015970">
    <property type="protein sequence ID" value="AOZ47667.1"/>
    <property type="molecule type" value="Genomic_DNA"/>
</dbReference>
<dbReference type="EMBL" id="CP014352">
    <property type="protein sequence ID" value="AMS06211.1"/>
    <property type="molecule type" value="Genomic_DNA"/>
</dbReference>
<evidence type="ECO:0000259" key="2">
    <source>
        <dbReference type="Pfam" id="PF00582"/>
    </source>
</evidence>
<evidence type="ECO:0000313" key="4">
    <source>
        <dbReference type="EMBL" id="AOZ47667.1"/>
    </source>
</evidence>
<dbReference type="KEGG" id="aaci:ASQ49_01625"/>
<dbReference type="InterPro" id="IPR006016">
    <property type="entry name" value="UspA"/>
</dbReference>
<dbReference type="RefSeq" id="WP_051281547.1">
    <property type="nucleotide sequence ID" value="NZ_CP013126.1"/>
</dbReference>
<proteinExistence type="predicted"/>
<evidence type="ECO:0000313" key="3">
    <source>
        <dbReference type="EMBL" id="AMS06211.1"/>
    </source>
</evidence>
<reference evidence="4 6" key="1">
    <citation type="journal article" date="2016" name="Plant Dis.">
        <title>Improved production of propionic acid using genome shuffling.</title>
        <authorList>
            <person name="Luna-Flores C.H."/>
            <person name="Palfreyman R.W."/>
            <person name="Kromer J.O."/>
            <person name="Nielsen L.K."/>
            <person name="Marcellin E."/>
        </authorList>
    </citation>
    <scope>NUCLEOTIDE SEQUENCE [LARGE SCALE GENOMIC DNA]</scope>
    <source>
        <strain evidence="4 6">F3E8</strain>
    </source>
</reference>
<dbReference type="Gene3D" id="3.40.50.12370">
    <property type="match status" value="1"/>
</dbReference>
<dbReference type="OrthoDB" id="3734319at2"/>
<reference evidence="3 5" key="2">
    <citation type="submission" date="2016-02" db="EMBL/GenBank/DDBJ databases">
        <title>Complete Genome Sequence of Propionibacterium acidipropionici ATCC 55737.</title>
        <authorList>
            <person name="Luna Flores C.H."/>
            <person name="Nielsen L.K."/>
            <person name="Marcellin E."/>
        </authorList>
    </citation>
    <scope>NUCLEOTIDE SEQUENCE [LARGE SCALE GENOMIC DNA]</scope>
    <source>
        <strain evidence="3 5">ATCC 55737</strain>
    </source>
</reference>
<accession>A0A142KJC3</accession>
<feature type="region of interest" description="Disordered" evidence="1">
    <location>
        <begin position="144"/>
        <end position="169"/>
    </location>
</feature>
<name>A0A142KJC3_9ACTN</name>
<organism evidence="3 5">
    <name type="scientific">Acidipropionibacterium acidipropionici</name>
    <dbReference type="NCBI Taxonomy" id="1748"/>
    <lineage>
        <taxon>Bacteria</taxon>
        <taxon>Bacillati</taxon>
        <taxon>Actinomycetota</taxon>
        <taxon>Actinomycetes</taxon>
        <taxon>Propionibacteriales</taxon>
        <taxon>Propionibacteriaceae</taxon>
        <taxon>Acidipropionibacterium</taxon>
    </lineage>
</organism>